<keyword evidence="6" id="KW-1185">Reference proteome</keyword>
<keyword evidence="1" id="KW-0805">Transcription regulation</keyword>
<dbReference type="Proteomes" id="UP000635565">
    <property type="component" value="Unassembled WGS sequence"/>
</dbReference>
<reference evidence="5 6" key="1">
    <citation type="journal article" date="2021" name="Int. J. Syst. Evol. Microbiol.">
        <title>Reticulibacter mediterranei gen. nov., sp. nov., within the new family Reticulibacteraceae fam. nov., and Ktedonospora formicarum gen. nov., sp. nov., Ktedonobacter robiniae sp. nov., Dictyobacter formicarum sp. nov. and Dictyobacter arantiisoli sp. nov., belonging to the class Ktedonobacteria.</title>
        <authorList>
            <person name="Yabe S."/>
            <person name="Zheng Y."/>
            <person name="Wang C.M."/>
            <person name="Sakai Y."/>
            <person name="Abe K."/>
            <person name="Yokota A."/>
            <person name="Donadio S."/>
            <person name="Cavaletti L."/>
            <person name="Monciardini P."/>
        </authorList>
    </citation>
    <scope>NUCLEOTIDE SEQUENCE [LARGE SCALE GENOMIC DNA]</scope>
    <source>
        <strain evidence="5 6">SOSP1-9</strain>
    </source>
</reference>
<keyword evidence="3" id="KW-0804">Transcription</keyword>
<dbReference type="SUPFAM" id="SSF46894">
    <property type="entry name" value="C-terminal effector domain of the bipartite response regulators"/>
    <property type="match status" value="1"/>
</dbReference>
<dbReference type="EMBL" id="BNJJ01000004">
    <property type="protein sequence ID" value="GHO83917.1"/>
    <property type="molecule type" value="Genomic_DNA"/>
</dbReference>
<dbReference type="PROSITE" id="PS50043">
    <property type="entry name" value="HTH_LUXR_2"/>
    <property type="match status" value="1"/>
</dbReference>
<evidence type="ECO:0000259" key="4">
    <source>
        <dbReference type="PROSITE" id="PS50043"/>
    </source>
</evidence>
<dbReference type="PRINTS" id="PR00038">
    <property type="entry name" value="HTHLUXR"/>
</dbReference>
<dbReference type="PANTHER" id="PTHR44688:SF16">
    <property type="entry name" value="DNA-BINDING TRANSCRIPTIONAL ACTIVATOR DEVR_DOSR"/>
    <property type="match status" value="1"/>
</dbReference>
<proteinExistence type="predicted"/>
<dbReference type="InterPro" id="IPR036388">
    <property type="entry name" value="WH-like_DNA-bd_sf"/>
</dbReference>
<dbReference type="Pfam" id="PF00196">
    <property type="entry name" value="GerE"/>
    <property type="match status" value="1"/>
</dbReference>
<gene>
    <name evidence="5" type="ORF">KSZ_19230</name>
</gene>
<evidence type="ECO:0000313" key="6">
    <source>
        <dbReference type="Proteomes" id="UP000635565"/>
    </source>
</evidence>
<dbReference type="SMART" id="SM00421">
    <property type="entry name" value="HTH_LUXR"/>
    <property type="match status" value="1"/>
</dbReference>
<keyword evidence="2" id="KW-0238">DNA-binding</keyword>
<evidence type="ECO:0000313" key="5">
    <source>
        <dbReference type="EMBL" id="GHO83917.1"/>
    </source>
</evidence>
<accession>A0ABQ3VDC6</accession>
<dbReference type="InterPro" id="IPR000792">
    <property type="entry name" value="Tscrpt_reg_LuxR_C"/>
</dbReference>
<sequence length="51" mass="5527">MLSEGLSNQAIADRLIIGQNTVKTHLKNIYGKLDAHSRTQALAAARSLHSL</sequence>
<dbReference type="RefSeq" id="WP_201361548.1">
    <property type="nucleotide sequence ID" value="NZ_BNJJ01000004.1"/>
</dbReference>
<dbReference type="Gene3D" id="1.10.10.10">
    <property type="entry name" value="Winged helix-like DNA-binding domain superfamily/Winged helix DNA-binding domain"/>
    <property type="match status" value="1"/>
</dbReference>
<comment type="caution">
    <text evidence="5">The sequence shown here is derived from an EMBL/GenBank/DDBJ whole genome shotgun (WGS) entry which is preliminary data.</text>
</comment>
<evidence type="ECO:0000256" key="1">
    <source>
        <dbReference type="ARBA" id="ARBA00023015"/>
    </source>
</evidence>
<protein>
    <recommendedName>
        <fullName evidence="4">HTH luxR-type domain-containing protein</fullName>
    </recommendedName>
</protein>
<dbReference type="CDD" id="cd06170">
    <property type="entry name" value="LuxR_C_like"/>
    <property type="match status" value="1"/>
</dbReference>
<dbReference type="PANTHER" id="PTHR44688">
    <property type="entry name" value="DNA-BINDING TRANSCRIPTIONAL ACTIVATOR DEVR_DOSR"/>
    <property type="match status" value="1"/>
</dbReference>
<name>A0ABQ3VDC6_9CHLR</name>
<organism evidence="5 6">
    <name type="scientific">Dictyobacter formicarum</name>
    <dbReference type="NCBI Taxonomy" id="2778368"/>
    <lineage>
        <taxon>Bacteria</taxon>
        <taxon>Bacillati</taxon>
        <taxon>Chloroflexota</taxon>
        <taxon>Ktedonobacteria</taxon>
        <taxon>Ktedonobacterales</taxon>
        <taxon>Dictyobacteraceae</taxon>
        <taxon>Dictyobacter</taxon>
    </lineage>
</organism>
<evidence type="ECO:0000256" key="3">
    <source>
        <dbReference type="ARBA" id="ARBA00023163"/>
    </source>
</evidence>
<feature type="domain" description="HTH luxR-type" evidence="4">
    <location>
        <begin position="1"/>
        <end position="49"/>
    </location>
</feature>
<dbReference type="InterPro" id="IPR016032">
    <property type="entry name" value="Sig_transdc_resp-reg_C-effctor"/>
</dbReference>
<evidence type="ECO:0000256" key="2">
    <source>
        <dbReference type="ARBA" id="ARBA00023125"/>
    </source>
</evidence>
<dbReference type="PROSITE" id="PS00622">
    <property type="entry name" value="HTH_LUXR_1"/>
    <property type="match status" value="1"/>
</dbReference>